<dbReference type="RefSeq" id="WP_229830601.1">
    <property type="nucleotide sequence ID" value="NZ_AP023356.1"/>
</dbReference>
<proteinExistence type="inferred from homology"/>
<dbReference type="EMBL" id="AP023356">
    <property type="protein sequence ID" value="BCJ46093.1"/>
    <property type="molecule type" value="Genomic_DNA"/>
</dbReference>
<dbReference type="SUPFAM" id="SSF51735">
    <property type="entry name" value="NAD(P)-binding Rossmann-fold domains"/>
    <property type="match status" value="1"/>
</dbReference>
<dbReference type="InterPro" id="IPR002347">
    <property type="entry name" value="SDR_fam"/>
</dbReference>
<gene>
    <name evidence="4" type="ORF">Aiant_67500</name>
</gene>
<dbReference type="Pfam" id="PF00106">
    <property type="entry name" value="adh_short"/>
    <property type="match status" value="1"/>
</dbReference>
<evidence type="ECO:0000313" key="5">
    <source>
        <dbReference type="Proteomes" id="UP000676967"/>
    </source>
</evidence>
<evidence type="ECO:0000256" key="1">
    <source>
        <dbReference type="ARBA" id="ARBA00006484"/>
    </source>
</evidence>
<dbReference type="Proteomes" id="UP000676967">
    <property type="component" value="Chromosome"/>
</dbReference>
<sequence>MSGRVADMEITGSTATVTGASRGLGAALVDALLERGAVRVYAAARDPHGVRNDERITPVTLDLTDQDTIAHLAAIATDTDLLINNAGTAAFAPALDADPDGLAREFAVNFTGLYDMIRAFTPVLGHNKGTLVNVLTLLAYAPVPAMAGYSASKAAAHSLTVALRTELTRAGITVHGVYPGGIDTDMLAGVDVPKASPRAVADAILDGIVAGKEDIYPDPTSAHMGELWNRDPRAFTAALAAMGS</sequence>
<dbReference type="PRINTS" id="PR00081">
    <property type="entry name" value="GDHRDH"/>
</dbReference>
<dbReference type="PRINTS" id="PR00080">
    <property type="entry name" value="SDRFAMILY"/>
</dbReference>
<dbReference type="Gene3D" id="3.40.50.720">
    <property type="entry name" value="NAD(P)-binding Rossmann-like Domain"/>
    <property type="match status" value="1"/>
</dbReference>
<evidence type="ECO:0000256" key="2">
    <source>
        <dbReference type="ARBA" id="ARBA00023002"/>
    </source>
</evidence>
<protein>
    <submittedName>
        <fullName evidence="4">Oxidoreductase</fullName>
    </submittedName>
</protein>
<evidence type="ECO:0000256" key="3">
    <source>
        <dbReference type="RuleBase" id="RU000363"/>
    </source>
</evidence>
<keyword evidence="5" id="KW-1185">Reference proteome</keyword>
<accession>A0ABM7M3F5</accession>
<comment type="similarity">
    <text evidence="1 3">Belongs to the short-chain dehydrogenases/reductases (SDR) family.</text>
</comment>
<dbReference type="PANTHER" id="PTHR44169:SF6">
    <property type="entry name" value="NADPH-DEPENDENT 1-ACYLDIHYDROXYACETONE PHOSPHATE REDUCTASE"/>
    <property type="match status" value="1"/>
</dbReference>
<organism evidence="4 5">
    <name type="scientific">Actinoplanes ianthinogenes</name>
    <dbReference type="NCBI Taxonomy" id="122358"/>
    <lineage>
        <taxon>Bacteria</taxon>
        <taxon>Bacillati</taxon>
        <taxon>Actinomycetota</taxon>
        <taxon>Actinomycetes</taxon>
        <taxon>Micromonosporales</taxon>
        <taxon>Micromonosporaceae</taxon>
        <taxon>Actinoplanes</taxon>
    </lineage>
</organism>
<keyword evidence="2" id="KW-0560">Oxidoreductase</keyword>
<dbReference type="PANTHER" id="PTHR44169">
    <property type="entry name" value="NADPH-DEPENDENT 1-ACYLDIHYDROXYACETONE PHOSPHATE REDUCTASE"/>
    <property type="match status" value="1"/>
</dbReference>
<dbReference type="InterPro" id="IPR036291">
    <property type="entry name" value="NAD(P)-bd_dom_sf"/>
</dbReference>
<name>A0ABM7M3F5_9ACTN</name>
<evidence type="ECO:0000313" key="4">
    <source>
        <dbReference type="EMBL" id="BCJ46093.1"/>
    </source>
</evidence>
<reference evidence="4 5" key="1">
    <citation type="submission" date="2020-08" db="EMBL/GenBank/DDBJ databases">
        <title>Whole genome shotgun sequence of Actinoplanes ianthinogenes NBRC 13996.</title>
        <authorList>
            <person name="Komaki H."/>
            <person name="Tamura T."/>
        </authorList>
    </citation>
    <scope>NUCLEOTIDE SEQUENCE [LARGE SCALE GENOMIC DNA]</scope>
    <source>
        <strain evidence="4 5">NBRC 13996</strain>
    </source>
</reference>